<dbReference type="GeneID" id="54550837"/>
<evidence type="ECO:0000256" key="1">
    <source>
        <dbReference type="SAM" id="MobiDB-lite"/>
    </source>
</evidence>
<dbReference type="AlphaFoldDB" id="A0A6A6JS79"/>
<organism evidence="2 3">
    <name type="scientific">Westerdykella ornata</name>
    <dbReference type="NCBI Taxonomy" id="318751"/>
    <lineage>
        <taxon>Eukaryota</taxon>
        <taxon>Fungi</taxon>
        <taxon>Dikarya</taxon>
        <taxon>Ascomycota</taxon>
        <taxon>Pezizomycotina</taxon>
        <taxon>Dothideomycetes</taxon>
        <taxon>Pleosporomycetidae</taxon>
        <taxon>Pleosporales</taxon>
        <taxon>Sporormiaceae</taxon>
        <taxon>Westerdykella</taxon>
    </lineage>
</organism>
<keyword evidence="3" id="KW-1185">Reference proteome</keyword>
<accession>A0A6A6JS79</accession>
<feature type="region of interest" description="Disordered" evidence="1">
    <location>
        <begin position="28"/>
        <end position="65"/>
    </location>
</feature>
<sequence length="65" mass="7404">MTSTWHSLYLLGQAEQIKQLESRIRKSSSWAGGEPFSANYESPTKPLLRTTEVDSVEPQNPMRTH</sequence>
<reference evidence="2" key="1">
    <citation type="journal article" date="2020" name="Stud. Mycol.">
        <title>101 Dothideomycetes genomes: a test case for predicting lifestyles and emergence of pathogens.</title>
        <authorList>
            <person name="Haridas S."/>
            <person name="Albert R."/>
            <person name="Binder M."/>
            <person name="Bloem J."/>
            <person name="Labutti K."/>
            <person name="Salamov A."/>
            <person name="Andreopoulos B."/>
            <person name="Baker S."/>
            <person name="Barry K."/>
            <person name="Bills G."/>
            <person name="Bluhm B."/>
            <person name="Cannon C."/>
            <person name="Castanera R."/>
            <person name="Culley D."/>
            <person name="Daum C."/>
            <person name="Ezra D."/>
            <person name="Gonzalez J."/>
            <person name="Henrissat B."/>
            <person name="Kuo A."/>
            <person name="Liang C."/>
            <person name="Lipzen A."/>
            <person name="Lutzoni F."/>
            <person name="Magnuson J."/>
            <person name="Mondo S."/>
            <person name="Nolan M."/>
            <person name="Ohm R."/>
            <person name="Pangilinan J."/>
            <person name="Park H.-J."/>
            <person name="Ramirez L."/>
            <person name="Alfaro M."/>
            <person name="Sun H."/>
            <person name="Tritt A."/>
            <person name="Yoshinaga Y."/>
            <person name="Zwiers L.-H."/>
            <person name="Turgeon B."/>
            <person name="Goodwin S."/>
            <person name="Spatafora J."/>
            <person name="Crous P."/>
            <person name="Grigoriev I."/>
        </authorList>
    </citation>
    <scope>NUCLEOTIDE SEQUENCE</scope>
    <source>
        <strain evidence="2">CBS 379.55</strain>
    </source>
</reference>
<evidence type="ECO:0000313" key="2">
    <source>
        <dbReference type="EMBL" id="KAF2279247.1"/>
    </source>
</evidence>
<dbReference type="Proteomes" id="UP000800097">
    <property type="component" value="Unassembled WGS sequence"/>
</dbReference>
<proteinExistence type="predicted"/>
<name>A0A6A6JS79_WESOR</name>
<gene>
    <name evidence="2" type="ORF">EI97DRAFT_430343</name>
</gene>
<protein>
    <submittedName>
        <fullName evidence="2">Uncharacterized protein</fullName>
    </submittedName>
</protein>
<dbReference type="RefSeq" id="XP_033656786.1">
    <property type="nucleotide sequence ID" value="XM_033797662.1"/>
</dbReference>
<dbReference type="EMBL" id="ML986486">
    <property type="protein sequence ID" value="KAF2279247.1"/>
    <property type="molecule type" value="Genomic_DNA"/>
</dbReference>
<evidence type="ECO:0000313" key="3">
    <source>
        <dbReference type="Proteomes" id="UP000800097"/>
    </source>
</evidence>